<sequence length="379" mass="42094">MASLLLSFLTPPPVNLSPDYEGTEYRWKFITIRPAFFQNEPYFIAGILLFIALYFWGKRVNQSRVNKWFDTHTPLLEAQFSMPIPANGLTETPTGSTSPPAVVQSSPCTRPSPSARGTISSNTSTNSDGGLMELDYKAADAVELDFTFNAPASASAVPDCVWAVIAKDEMKGIRTRRWDFTFTKTTDNPTLPPSLTVMSEFADITTSLLKPLGALDLPAVLSAPATLKYFRSLSITDQPRTRPSAPLPQSQRSKHLILELTLPPPSDAAATLPLLQAAFQLVDAIAGEGKASGMRGGLAAQLRPETKNKLKKTREEVEKQIREEAKREQREEEEEKRATAKRKAEEERLSRLSAADQKKALDREKKRAMRKSQTRMKVR</sequence>
<evidence type="ECO:0000256" key="2">
    <source>
        <dbReference type="ARBA" id="ARBA00022692"/>
    </source>
</evidence>
<protein>
    <recommendedName>
        <fullName evidence="9">DUF1682-domain-containing protein</fullName>
    </recommendedName>
</protein>
<gene>
    <name evidence="7" type="ORF">EVJ58_g6728</name>
</gene>
<evidence type="ECO:0000256" key="5">
    <source>
        <dbReference type="SAM" id="MobiDB-lite"/>
    </source>
</evidence>
<dbReference type="GO" id="GO:0032469">
    <property type="term" value="P:endoplasmic reticulum calcium ion homeostasis"/>
    <property type="evidence" value="ECO:0007669"/>
    <property type="project" value="InterPro"/>
</dbReference>
<dbReference type="GO" id="GO:0005783">
    <property type="term" value="C:endoplasmic reticulum"/>
    <property type="evidence" value="ECO:0007669"/>
    <property type="project" value="InterPro"/>
</dbReference>
<evidence type="ECO:0000256" key="4">
    <source>
        <dbReference type="ARBA" id="ARBA00023136"/>
    </source>
</evidence>
<evidence type="ECO:0000313" key="7">
    <source>
        <dbReference type="EMBL" id="TFY57914.1"/>
    </source>
</evidence>
<feature type="region of interest" description="Disordered" evidence="5">
    <location>
        <begin position="89"/>
        <end position="126"/>
    </location>
</feature>
<dbReference type="GO" id="GO:0005509">
    <property type="term" value="F:calcium ion binding"/>
    <property type="evidence" value="ECO:0007669"/>
    <property type="project" value="InterPro"/>
</dbReference>
<evidence type="ECO:0000256" key="1">
    <source>
        <dbReference type="ARBA" id="ARBA00004167"/>
    </source>
</evidence>
<keyword evidence="2 6" id="KW-0812">Transmembrane</keyword>
<dbReference type="STRING" id="34475.A0A4Y9Y5X1"/>
<keyword evidence="4 6" id="KW-0472">Membrane</keyword>
<comment type="subcellular location">
    <subcellularLocation>
        <location evidence="1">Membrane</location>
        <topology evidence="1">Single-pass membrane protein</topology>
    </subcellularLocation>
</comment>
<evidence type="ECO:0008006" key="9">
    <source>
        <dbReference type="Google" id="ProtNLM"/>
    </source>
</evidence>
<dbReference type="Proteomes" id="UP000298390">
    <property type="component" value="Unassembled WGS sequence"/>
</dbReference>
<feature type="compositionally biased region" description="Basic and acidic residues" evidence="5">
    <location>
        <begin position="304"/>
        <end position="365"/>
    </location>
</feature>
<dbReference type="PANTHER" id="PTHR12883">
    <property type="entry name" value="ADIPOCYTE-SPECIFIC PROTEIN 4-RELATED"/>
    <property type="match status" value="1"/>
</dbReference>
<name>A0A4Y9Y5X1_9APHY</name>
<dbReference type="AlphaFoldDB" id="A0A4Y9Y5X1"/>
<dbReference type="Pfam" id="PF07946">
    <property type="entry name" value="CCDC47"/>
    <property type="match status" value="2"/>
</dbReference>
<dbReference type="InterPro" id="IPR012879">
    <property type="entry name" value="CCDC47"/>
</dbReference>
<evidence type="ECO:0000256" key="3">
    <source>
        <dbReference type="ARBA" id="ARBA00022989"/>
    </source>
</evidence>
<comment type="caution">
    <text evidence="7">The sequence shown here is derived from an EMBL/GenBank/DDBJ whole genome shotgun (WGS) entry which is preliminary data.</text>
</comment>
<organism evidence="7 8">
    <name type="scientific">Rhodofomes roseus</name>
    <dbReference type="NCBI Taxonomy" id="34475"/>
    <lineage>
        <taxon>Eukaryota</taxon>
        <taxon>Fungi</taxon>
        <taxon>Dikarya</taxon>
        <taxon>Basidiomycota</taxon>
        <taxon>Agaricomycotina</taxon>
        <taxon>Agaricomycetes</taxon>
        <taxon>Polyporales</taxon>
        <taxon>Rhodofomes</taxon>
    </lineage>
</organism>
<reference evidence="7 8" key="1">
    <citation type="submission" date="2019-01" db="EMBL/GenBank/DDBJ databases">
        <title>Genome sequencing of the rare red list fungi Fomitopsis rosea.</title>
        <authorList>
            <person name="Buettner E."/>
            <person name="Kellner H."/>
        </authorList>
    </citation>
    <scope>NUCLEOTIDE SEQUENCE [LARGE SCALE GENOMIC DNA]</scope>
    <source>
        <strain evidence="7 8">DSM 105464</strain>
    </source>
</reference>
<dbReference type="EMBL" id="SEKV01000393">
    <property type="protein sequence ID" value="TFY57914.1"/>
    <property type="molecule type" value="Genomic_DNA"/>
</dbReference>
<feature type="compositionally biased region" description="Basic residues" evidence="5">
    <location>
        <begin position="366"/>
        <end position="379"/>
    </location>
</feature>
<feature type="region of interest" description="Disordered" evidence="5">
    <location>
        <begin position="292"/>
        <end position="379"/>
    </location>
</feature>
<keyword evidence="3 6" id="KW-1133">Transmembrane helix</keyword>
<feature type="transmembrane region" description="Helical" evidence="6">
    <location>
        <begin position="40"/>
        <end position="57"/>
    </location>
</feature>
<accession>A0A4Y9Y5X1</accession>
<evidence type="ECO:0000256" key="6">
    <source>
        <dbReference type="SAM" id="Phobius"/>
    </source>
</evidence>
<dbReference type="PANTHER" id="PTHR12883:SF0">
    <property type="entry name" value="PAT COMPLEX SUBUNIT CCDC47"/>
    <property type="match status" value="1"/>
</dbReference>
<proteinExistence type="predicted"/>
<evidence type="ECO:0000313" key="8">
    <source>
        <dbReference type="Proteomes" id="UP000298390"/>
    </source>
</evidence>
<dbReference type="GO" id="GO:0016020">
    <property type="term" value="C:membrane"/>
    <property type="evidence" value="ECO:0007669"/>
    <property type="project" value="UniProtKB-SubCell"/>
</dbReference>